<dbReference type="PROSITE" id="PS50835">
    <property type="entry name" value="IG_LIKE"/>
    <property type="match status" value="1"/>
</dbReference>
<keyword evidence="7" id="KW-1185">Reference proteome</keyword>
<sequence>GPYNISIIGPSAAWPGHRVTLQCTAVSVPPANFSWAFNGNDTHVNSSVFVIEKLESKNIGNYTCTARNMVTMKENSTVLDLRASCSAPCWSFSAFVISAINLKGLM</sequence>
<comment type="caution">
    <text evidence="6">The sequence shown here is derived from an EMBL/GenBank/DDBJ whole genome shotgun (WGS) entry which is preliminary data.</text>
</comment>
<evidence type="ECO:0000256" key="3">
    <source>
        <dbReference type="ARBA" id="ARBA00023180"/>
    </source>
</evidence>
<protein>
    <recommendedName>
        <fullName evidence="5">Ig-like domain-containing protein</fullName>
    </recommendedName>
</protein>
<keyword evidence="4" id="KW-0393">Immunoglobulin domain</keyword>
<dbReference type="InterPro" id="IPR036179">
    <property type="entry name" value="Ig-like_dom_sf"/>
</dbReference>
<evidence type="ECO:0000313" key="7">
    <source>
        <dbReference type="Proteomes" id="UP001345963"/>
    </source>
</evidence>
<dbReference type="SMART" id="SM00408">
    <property type="entry name" value="IGc2"/>
    <property type="match status" value="1"/>
</dbReference>
<feature type="non-terminal residue" evidence="6">
    <location>
        <position position="1"/>
    </location>
</feature>
<keyword evidence="1" id="KW-0732">Signal</keyword>
<dbReference type="CDD" id="cd00096">
    <property type="entry name" value="Ig"/>
    <property type="match status" value="1"/>
</dbReference>
<dbReference type="Gene3D" id="2.60.40.10">
    <property type="entry name" value="Immunoglobulins"/>
    <property type="match status" value="1"/>
</dbReference>
<evidence type="ECO:0000256" key="2">
    <source>
        <dbReference type="ARBA" id="ARBA00023157"/>
    </source>
</evidence>
<evidence type="ECO:0000259" key="5">
    <source>
        <dbReference type="PROSITE" id="PS50835"/>
    </source>
</evidence>
<evidence type="ECO:0000256" key="4">
    <source>
        <dbReference type="ARBA" id="ARBA00023319"/>
    </source>
</evidence>
<dbReference type="Pfam" id="PF13927">
    <property type="entry name" value="Ig_3"/>
    <property type="match status" value="1"/>
</dbReference>
<evidence type="ECO:0000313" key="6">
    <source>
        <dbReference type="EMBL" id="MED6239607.1"/>
    </source>
</evidence>
<dbReference type="InterPro" id="IPR003599">
    <property type="entry name" value="Ig_sub"/>
</dbReference>
<dbReference type="InterPro" id="IPR052598">
    <property type="entry name" value="IgSF_CEA-related"/>
</dbReference>
<dbReference type="EMBL" id="JAHUTI010021692">
    <property type="protein sequence ID" value="MED6239607.1"/>
    <property type="molecule type" value="Genomic_DNA"/>
</dbReference>
<proteinExistence type="predicted"/>
<dbReference type="Proteomes" id="UP001345963">
    <property type="component" value="Unassembled WGS sequence"/>
</dbReference>
<dbReference type="SUPFAM" id="SSF48726">
    <property type="entry name" value="Immunoglobulin"/>
    <property type="match status" value="1"/>
</dbReference>
<keyword evidence="3" id="KW-0325">Glycoprotein</keyword>
<dbReference type="InterPro" id="IPR003598">
    <property type="entry name" value="Ig_sub2"/>
</dbReference>
<gene>
    <name evidence="6" type="ORF">ATANTOWER_008565</name>
</gene>
<dbReference type="PANTHER" id="PTHR44337:SF16">
    <property type="entry name" value="CARCINOEMBRYONIC ANTIGEN-RELATED CELL ADHESION MOLECULE 20-LIKE-RELATED"/>
    <property type="match status" value="1"/>
</dbReference>
<dbReference type="PANTHER" id="PTHR44337">
    <property type="entry name" value="CARCINOEMBRYONIC ANTIGEN-RELATED CELL ADHESION MOLECULE 8"/>
    <property type="match status" value="1"/>
</dbReference>
<name>A0ABU7AND6_9TELE</name>
<accession>A0ABU7AND6</accession>
<evidence type="ECO:0000256" key="1">
    <source>
        <dbReference type="ARBA" id="ARBA00022729"/>
    </source>
</evidence>
<keyword evidence="2" id="KW-1015">Disulfide bond</keyword>
<dbReference type="SMART" id="SM00409">
    <property type="entry name" value="IG"/>
    <property type="match status" value="1"/>
</dbReference>
<dbReference type="InterPro" id="IPR013783">
    <property type="entry name" value="Ig-like_fold"/>
</dbReference>
<organism evidence="6 7">
    <name type="scientific">Ataeniobius toweri</name>
    <dbReference type="NCBI Taxonomy" id="208326"/>
    <lineage>
        <taxon>Eukaryota</taxon>
        <taxon>Metazoa</taxon>
        <taxon>Chordata</taxon>
        <taxon>Craniata</taxon>
        <taxon>Vertebrata</taxon>
        <taxon>Euteleostomi</taxon>
        <taxon>Actinopterygii</taxon>
        <taxon>Neopterygii</taxon>
        <taxon>Teleostei</taxon>
        <taxon>Neoteleostei</taxon>
        <taxon>Acanthomorphata</taxon>
        <taxon>Ovalentaria</taxon>
        <taxon>Atherinomorphae</taxon>
        <taxon>Cyprinodontiformes</taxon>
        <taxon>Goodeidae</taxon>
        <taxon>Ataeniobius</taxon>
    </lineage>
</organism>
<reference evidence="6 7" key="1">
    <citation type="submission" date="2021-07" db="EMBL/GenBank/DDBJ databases">
        <authorList>
            <person name="Palmer J.M."/>
        </authorList>
    </citation>
    <scope>NUCLEOTIDE SEQUENCE [LARGE SCALE GENOMIC DNA]</scope>
    <source>
        <strain evidence="6 7">AT_MEX2019</strain>
        <tissue evidence="6">Muscle</tissue>
    </source>
</reference>
<feature type="domain" description="Ig-like" evidence="5">
    <location>
        <begin position="2"/>
        <end position="80"/>
    </location>
</feature>
<dbReference type="InterPro" id="IPR007110">
    <property type="entry name" value="Ig-like_dom"/>
</dbReference>